<keyword evidence="3" id="KW-0732">Signal</keyword>
<name>A0A9W6CRB3_XANFL</name>
<dbReference type="PANTHER" id="PTHR30469:SF15">
    <property type="entry name" value="HLYD FAMILY OF SECRETION PROTEINS"/>
    <property type="match status" value="1"/>
</dbReference>
<dbReference type="SUPFAM" id="SSF111369">
    <property type="entry name" value="HlyD-like secretion proteins"/>
    <property type="match status" value="1"/>
</dbReference>
<dbReference type="InterPro" id="IPR006143">
    <property type="entry name" value="RND_pump_MFP"/>
</dbReference>
<feature type="chain" id="PRO_5040869811" evidence="3">
    <location>
        <begin position="18"/>
        <end position="358"/>
    </location>
</feature>
<dbReference type="Gene3D" id="2.40.30.170">
    <property type="match status" value="1"/>
</dbReference>
<dbReference type="InterPro" id="IPR058627">
    <property type="entry name" value="MdtA-like_C"/>
</dbReference>
<feature type="signal peptide" evidence="3">
    <location>
        <begin position="1"/>
        <end position="17"/>
    </location>
</feature>
<sequence length="358" mass="37443">MRHARLMLLLASAAALAGCSEQAAAPAVPPRPVLTAVVQPMSRDVLEVAGTIEPQVQTDLSFRVLGRLLARSVNVGDVVAKDQVVAAIDDTALKLAVRSALAEVANAQAQLTNASGTEDRQRTLLETAATSRATFETAEQGRAAAEASLARAQANLVKAREQLGYAQLKAEFAGVVTAVGAELGQVVSPGRSVVTIARPDVREAVVDIGEDFIGDIRIGSPFQLSLQLDGAPVATGRVREIAPQADSVTRTRRVRITLDNPPEAFRLGATVAARPAGSLASDLFIPGSAVFTRDGKSFVWRVTAEDRTVHAQEITASAASGDKARVTAGLEAGTRLVTAGVHSLSEGQKVRLEQDAQP</sequence>
<dbReference type="Gene3D" id="2.40.420.20">
    <property type="match status" value="1"/>
</dbReference>
<dbReference type="GO" id="GO:1990281">
    <property type="term" value="C:efflux pump complex"/>
    <property type="evidence" value="ECO:0007669"/>
    <property type="project" value="TreeGrafter"/>
</dbReference>
<evidence type="ECO:0000313" key="8">
    <source>
        <dbReference type="EMBL" id="MDR6335846.1"/>
    </source>
</evidence>
<dbReference type="Gene3D" id="1.10.287.470">
    <property type="entry name" value="Helix hairpin bin"/>
    <property type="match status" value="1"/>
</dbReference>
<evidence type="ECO:0000313" key="10">
    <source>
        <dbReference type="Proteomes" id="UP001245370"/>
    </source>
</evidence>
<dbReference type="Gene3D" id="2.40.50.100">
    <property type="match status" value="1"/>
</dbReference>
<evidence type="ECO:0000256" key="3">
    <source>
        <dbReference type="SAM" id="SignalP"/>
    </source>
</evidence>
<dbReference type="AlphaFoldDB" id="A0A9W6CRB3"/>
<feature type="domain" description="Multidrug resistance protein MdtA-like alpha-helical hairpin" evidence="4">
    <location>
        <begin position="98"/>
        <end position="166"/>
    </location>
</feature>
<dbReference type="Proteomes" id="UP001144397">
    <property type="component" value="Unassembled WGS sequence"/>
</dbReference>
<evidence type="ECO:0000259" key="5">
    <source>
        <dbReference type="Pfam" id="PF25954"/>
    </source>
</evidence>
<dbReference type="NCBIfam" id="TIGR01730">
    <property type="entry name" value="RND_mfp"/>
    <property type="match status" value="1"/>
</dbReference>
<accession>A0A9W6CRB3</accession>
<comment type="caution">
    <text evidence="7">The sequence shown here is derived from an EMBL/GenBank/DDBJ whole genome shotgun (WGS) entry which is preliminary data.</text>
</comment>
<dbReference type="InterPro" id="IPR058792">
    <property type="entry name" value="Beta-barrel_RND_2"/>
</dbReference>
<comment type="similarity">
    <text evidence="1">Belongs to the membrane fusion protein (MFP) (TC 8.A.1) family.</text>
</comment>
<dbReference type="EMBL" id="JAVDPY010000009">
    <property type="protein sequence ID" value="MDR6335846.1"/>
    <property type="molecule type" value="Genomic_DNA"/>
</dbReference>
<evidence type="ECO:0000256" key="2">
    <source>
        <dbReference type="SAM" id="Coils"/>
    </source>
</evidence>
<gene>
    <name evidence="8" type="ORF">GGQ86_004344</name>
    <name evidence="7" type="ORF">XFLAVUS301_40090</name>
</gene>
<organism evidence="7 9">
    <name type="scientific">Xanthobacter flavus</name>
    <dbReference type="NCBI Taxonomy" id="281"/>
    <lineage>
        <taxon>Bacteria</taxon>
        <taxon>Pseudomonadati</taxon>
        <taxon>Pseudomonadota</taxon>
        <taxon>Alphaproteobacteria</taxon>
        <taxon>Hyphomicrobiales</taxon>
        <taxon>Xanthobacteraceae</taxon>
        <taxon>Xanthobacter</taxon>
    </lineage>
</organism>
<keyword evidence="2" id="KW-0175">Coiled coil</keyword>
<dbReference type="PANTHER" id="PTHR30469">
    <property type="entry name" value="MULTIDRUG RESISTANCE PROTEIN MDTA"/>
    <property type="match status" value="1"/>
</dbReference>
<dbReference type="Pfam" id="PF25967">
    <property type="entry name" value="RND-MFP_C"/>
    <property type="match status" value="1"/>
</dbReference>
<evidence type="ECO:0000259" key="6">
    <source>
        <dbReference type="Pfam" id="PF25967"/>
    </source>
</evidence>
<dbReference type="Pfam" id="PF25876">
    <property type="entry name" value="HH_MFP_RND"/>
    <property type="match status" value="1"/>
</dbReference>
<evidence type="ECO:0000256" key="1">
    <source>
        <dbReference type="ARBA" id="ARBA00009477"/>
    </source>
</evidence>
<dbReference type="Proteomes" id="UP001245370">
    <property type="component" value="Unassembled WGS sequence"/>
</dbReference>
<dbReference type="GO" id="GO:0015562">
    <property type="term" value="F:efflux transmembrane transporter activity"/>
    <property type="evidence" value="ECO:0007669"/>
    <property type="project" value="TreeGrafter"/>
</dbReference>
<evidence type="ECO:0000313" key="7">
    <source>
        <dbReference type="EMBL" id="GLI24335.1"/>
    </source>
</evidence>
<reference evidence="8 10" key="2">
    <citation type="submission" date="2023-07" db="EMBL/GenBank/DDBJ databases">
        <title>Genomic Encyclopedia of Type Strains, Phase IV (KMG-IV): sequencing the most valuable type-strain genomes for metagenomic binning, comparative biology and taxonomic classification.</title>
        <authorList>
            <person name="Goeker M."/>
        </authorList>
    </citation>
    <scope>NUCLEOTIDE SEQUENCE [LARGE SCALE GENOMIC DNA]</scope>
    <source>
        <strain evidence="8 10">DSM 338</strain>
    </source>
</reference>
<dbReference type="Pfam" id="PF25954">
    <property type="entry name" value="Beta-barrel_RND_2"/>
    <property type="match status" value="1"/>
</dbReference>
<evidence type="ECO:0000313" key="9">
    <source>
        <dbReference type="Proteomes" id="UP001144397"/>
    </source>
</evidence>
<feature type="domain" description="Multidrug resistance protein MdtA-like C-terminal permuted SH3" evidence="6">
    <location>
        <begin position="284"/>
        <end position="341"/>
    </location>
</feature>
<dbReference type="PROSITE" id="PS51257">
    <property type="entry name" value="PROKAR_LIPOPROTEIN"/>
    <property type="match status" value="1"/>
</dbReference>
<feature type="domain" description="CusB-like beta-barrel" evidence="5">
    <location>
        <begin position="206"/>
        <end position="274"/>
    </location>
</feature>
<keyword evidence="10" id="KW-1185">Reference proteome</keyword>
<reference evidence="7" key="1">
    <citation type="submission" date="2022-12" db="EMBL/GenBank/DDBJ databases">
        <title>Reference genome sequencing for broad-spectrum identification of bacterial and archaeal isolates by mass spectrometry.</title>
        <authorList>
            <person name="Sekiguchi Y."/>
            <person name="Tourlousse D.M."/>
        </authorList>
    </citation>
    <scope>NUCLEOTIDE SEQUENCE</scope>
    <source>
        <strain evidence="7">301</strain>
    </source>
</reference>
<dbReference type="InterPro" id="IPR058624">
    <property type="entry name" value="MdtA-like_HH"/>
</dbReference>
<protein>
    <submittedName>
        <fullName evidence="7">Hemolysin secretion protein D</fullName>
    </submittedName>
    <submittedName>
        <fullName evidence="8">RND family efflux transporter MFP subunit</fullName>
    </submittedName>
</protein>
<dbReference type="EMBL" id="BSDO01000007">
    <property type="protein sequence ID" value="GLI24335.1"/>
    <property type="molecule type" value="Genomic_DNA"/>
</dbReference>
<evidence type="ECO:0000259" key="4">
    <source>
        <dbReference type="Pfam" id="PF25876"/>
    </source>
</evidence>
<feature type="coiled-coil region" evidence="2">
    <location>
        <begin position="135"/>
        <end position="162"/>
    </location>
</feature>
<proteinExistence type="inferred from homology"/>